<evidence type="ECO:0000256" key="6">
    <source>
        <dbReference type="ARBA" id="ARBA00022840"/>
    </source>
</evidence>
<evidence type="ECO:0000256" key="2">
    <source>
        <dbReference type="ARBA" id="ARBA00022448"/>
    </source>
</evidence>
<proteinExistence type="predicted"/>
<dbReference type="SMART" id="SM00382">
    <property type="entry name" value="AAA"/>
    <property type="match status" value="1"/>
</dbReference>
<feature type="transmembrane region" description="Helical" evidence="11">
    <location>
        <begin position="24"/>
        <end position="44"/>
    </location>
</feature>
<dbReference type="PANTHER" id="PTHR43394:SF1">
    <property type="entry name" value="ATP-BINDING CASSETTE SUB-FAMILY B MEMBER 10, MITOCHONDRIAL"/>
    <property type="match status" value="1"/>
</dbReference>
<keyword evidence="15" id="KW-1185">Reference proteome</keyword>
<feature type="domain" description="ABC transporter" evidence="12">
    <location>
        <begin position="340"/>
        <end position="575"/>
    </location>
</feature>
<dbReference type="GO" id="GO:0005886">
    <property type="term" value="C:plasma membrane"/>
    <property type="evidence" value="ECO:0007669"/>
    <property type="project" value="UniProtKB-SubCell"/>
</dbReference>
<accession>A0A9Q3YQ00</accession>
<feature type="transmembrane region" description="Helical" evidence="11">
    <location>
        <begin position="64"/>
        <end position="83"/>
    </location>
</feature>
<sequence>MSQSLPDDAWQTYKRLLNYVKPHWLILFASFIGYAIYAATQAGAAQLAGYLGETVVNPEPRRVLIVSIAPFFIALAQGIGQFMGSYSMTWVAQEIVYRLRNDVFGHVLRLPQSEYNNNASGRIMSKIIFDAQQVTSAGTDAIIVLLREGLTVIGLIAFLLYQNWKLTLILLVMAPLVGTVVRLTSKRFRHISRRIQASMGNITQFLGEAIEGNQAVKIFGGQKLEADRFHAVSRRFSRQNTKLNASKIASTVIVQLFVAVAIGLVTYLYITLMGEALTVGGFLSYIAAAGMVQKPLKQLTDVNVKIQRGVTGASSLFELMDRPPEPDLGDRDLPRVNGDIEFHDVTFGYDPAHPVLNNLTFSVKSGETIALVGRSGAGKSTISAMLPRFFDPDSGQVLLDGVPLPDYQLAALRRQIAMVSQKVVLFNDTVRNNIAYGEMRDADDAAIEEAARNAYAWDFIQSLEHGLDTEVGQDGAQLSGGQRQRLAIARALLKDAPILILDEATSALDTESEHHIQQALERLMAGRTTLVIAHRLSTIEKADRILVLDQGRLIEQGSHQELLARNGLYTQLYKMDFADTDHG</sequence>
<feature type="transmembrane region" description="Helical" evidence="11">
    <location>
        <begin position="166"/>
        <end position="184"/>
    </location>
</feature>
<protein>
    <submittedName>
        <fullName evidence="14">Lipid A export permease/ATP-binding protein MsbA</fullName>
    </submittedName>
</protein>
<keyword evidence="2" id="KW-0813">Transport</keyword>
<evidence type="ECO:0000256" key="5">
    <source>
        <dbReference type="ARBA" id="ARBA00022741"/>
    </source>
</evidence>
<feature type="transmembrane region" description="Helical" evidence="11">
    <location>
        <begin position="141"/>
        <end position="160"/>
    </location>
</feature>
<comment type="caution">
    <text evidence="14">The sequence shown here is derived from an EMBL/GenBank/DDBJ whole genome shotgun (WGS) entry which is preliminary data.</text>
</comment>
<evidence type="ECO:0000256" key="9">
    <source>
        <dbReference type="ARBA" id="ARBA00023055"/>
    </source>
</evidence>
<dbReference type="NCBIfam" id="TIGR02203">
    <property type="entry name" value="MsbA_lipidA"/>
    <property type="match status" value="1"/>
</dbReference>
<keyword evidence="10 11" id="KW-0472">Membrane</keyword>
<dbReference type="SUPFAM" id="SSF90123">
    <property type="entry name" value="ABC transporter transmembrane region"/>
    <property type="match status" value="1"/>
</dbReference>
<keyword evidence="5" id="KW-0547">Nucleotide-binding</keyword>
<keyword evidence="7" id="KW-1278">Translocase</keyword>
<keyword evidence="6" id="KW-0067">ATP-binding</keyword>
<dbReference type="InterPro" id="IPR003439">
    <property type="entry name" value="ABC_transporter-like_ATP-bd"/>
</dbReference>
<dbReference type="PANTHER" id="PTHR43394">
    <property type="entry name" value="ATP-DEPENDENT PERMEASE MDL1, MITOCHONDRIAL"/>
    <property type="match status" value="1"/>
</dbReference>
<dbReference type="Pfam" id="PF00005">
    <property type="entry name" value="ABC_tran"/>
    <property type="match status" value="1"/>
</dbReference>
<keyword evidence="9" id="KW-0445">Lipid transport</keyword>
<dbReference type="GO" id="GO:0016887">
    <property type="term" value="F:ATP hydrolysis activity"/>
    <property type="evidence" value="ECO:0007669"/>
    <property type="project" value="InterPro"/>
</dbReference>
<dbReference type="Proteomes" id="UP001108027">
    <property type="component" value="Unassembled WGS sequence"/>
</dbReference>
<dbReference type="SUPFAM" id="SSF52540">
    <property type="entry name" value="P-loop containing nucleoside triphosphate hydrolases"/>
    <property type="match status" value="1"/>
</dbReference>
<dbReference type="GO" id="GO:0005524">
    <property type="term" value="F:ATP binding"/>
    <property type="evidence" value="ECO:0007669"/>
    <property type="project" value="UniProtKB-KW"/>
</dbReference>
<evidence type="ECO:0000313" key="14">
    <source>
        <dbReference type="EMBL" id="MCC4309315.1"/>
    </source>
</evidence>
<keyword evidence="3" id="KW-1003">Cell membrane</keyword>
<dbReference type="InterPro" id="IPR003593">
    <property type="entry name" value="AAA+_ATPase"/>
</dbReference>
<dbReference type="GO" id="GO:0015421">
    <property type="term" value="F:ABC-type oligopeptide transporter activity"/>
    <property type="evidence" value="ECO:0007669"/>
    <property type="project" value="TreeGrafter"/>
</dbReference>
<dbReference type="GO" id="GO:0034040">
    <property type="term" value="F:ATPase-coupled lipid transmembrane transporter activity"/>
    <property type="evidence" value="ECO:0007669"/>
    <property type="project" value="InterPro"/>
</dbReference>
<organism evidence="14 15">
    <name type="scientific">Alloalcanivorax marinus</name>
    <dbReference type="NCBI Taxonomy" id="1177169"/>
    <lineage>
        <taxon>Bacteria</taxon>
        <taxon>Pseudomonadati</taxon>
        <taxon>Pseudomonadota</taxon>
        <taxon>Gammaproteobacteria</taxon>
        <taxon>Oceanospirillales</taxon>
        <taxon>Alcanivoracaceae</taxon>
        <taxon>Alloalcanivorax</taxon>
    </lineage>
</organism>
<evidence type="ECO:0000256" key="8">
    <source>
        <dbReference type="ARBA" id="ARBA00022989"/>
    </source>
</evidence>
<gene>
    <name evidence="14" type="primary">msbA</name>
    <name evidence="14" type="ORF">LL252_12115</name>
</gene>
<dbReference type="PROSITE" id="PS50893">
    <property type="entry name" value="ABC_TRANSPORTER_2"/>
    <property type="match status" value="1"/>
</dbReference>
<dbReference type="InterPro" id="IPR011917">
    <property type="entry name" value="ABC_transpr_lipidA"/>
</dbReference>
<reference evidence="14" key="1">
    <citation type="submission" date="2021-10" db="EMBL/GenBank/DDBJ databases">
        <title>The diversity and Nitrogen Metabolism of Culturable Nitrate-Utilizing Bacteria Within the Oxygen Minimum Zone of the Changjiang (Yangtze River)Estuary.</title>
        <authorList>
            <person name="Zhang D."/>
            <person name="Zheng J."/>
            <person name="Liu S."/>
            <person name="He W."/>
        </authorList>
    </citation>
    <scope>NUCLEOTIDE SEQUENCE</scope>
    <source>
        <strain evidence="14">FXH-223</strain>
    </source>
</reference>
<evidence type="ECO:0000259" key="13">
    <source>
        <dbReference type="PROSITE" id="PS50929"/>
    </source>
</evidence>
<evidence type="ECO:0000256" key="1">
    <source>
        <dbReference type="ARBA" id="ARBA00004651"/>
    </source>
</evidence>
<evidence type="ECO:0000256" key="11">
    <source>
        <dbReference type="SAM" id="Phobius"/>
    </source>
</evidence>
<dbReference type="InterPro" id="IPR036640">
    <property type="entry name" value="ABC1_TM_sf"/>
</dbReference>
<dbReference type="Pfam" id="PF00664">
    <property type="entry name" value="ABC_membrane"/>
    <property type="match status" value="1"/>
</dbReference>
<dbReference type="EMBL" id="JAJGNA010000014">
    <property type="protein sequence ID" value="MCC4309315.1"/>
    <property type="molecule type" value="Genomic_DNA"/>
</dbReference>
<feature type="transmembrane region" description="Helical" evidence="11">
    <location>
        <begin position="248"/>
        <end position="270"/>
    </location>
</feature>
<dbReference type="InterPro" id="IPR017871">
    <property type="entry name" value="ABC_transporter-like_CS"/>
</dbReference>
<evidence type="ECO:0000259" key="12">
    <source>
        <dbReference type="PROSITE" id="PS50893"/>
    </source>
</evidence>
<dbReference type="PROSITE" id="PS50929">
    <property type="entry name" value="ABC_TM1F"/>
    <property type="match status" value="1"/>
</dbReference>
<keyword evidence="4 11" id="KW-0812">Transmembrane</keyword>
<dbReference type="RefSeq" id="WP_204429689.1">
    <property type="nucleotide sequence ID" value="NZ_ARXL01000150.1"/>
</dbReference>
<dbReference type="InterPro" id="IPR011527">
    <property type="entry name" value="ABC1_TM_dom"/>
</dbReference>
<evidence type="ECO:0000256" key="7">
    <source>
        <dbReference type="ARBA" id="ARBA00022967"/>
    </source>
</evidence>
<dbReference type="InterPro" id="IPR027417">
    <property type="entry name" value="P-loop_NTPase"/>
</dbReference>
<dbReference type="AlphaFoldDB" id="A0A9Q3YQ00"/>
<keyword evidence="8 11" id="KW-1133">Transmembrane helix</keyword>
<dbReference type="Gene3D" id="3.40.50.300">
    <property type="entry name" value="P-loop containing nucleotide triphosphate hydrolases"/>
    <property type="match status" value="1"/>
</dbReference>
<comment type="subcellular location">
    <subcellularLocation>
        <location evidence="1">Cell membrane</location>
        <topology evidence="1">Multi-pass membrane protein</topology>
    </subcellularLocation>
</comment>
<dbReference type="FunFam" id="3.40.50.300:FF:000140">
    <property type="entry name" value="Lipid A export ATP-binding/permease protein MsbA"/>
    <property type="match status" value="1"/>
</dbReference>
<evidence type="ECO:0000256" key="10">
    <source>
        <dbReference type="ARBA" id="ARBA00023136"/>
    </source>
</evidence>
<dbReference type="Gene3D" id="1.20.1560.10">
    <property type="entry name" value="ABC transporter type 1, transmembrane domain"/>
    <property type="match status" value="1"/>
</dbReference>
<evidence type="ECO:0000313" key="15">
    <source>
        <dbReference type="Proteomes" id="UP001108027"/>
    </source>
</evidence>
<dbReference type="CDD" id="cd18552">
    <property type="entry name" value="ABC_6TM_MsbA_like"/>
    <property type="match status" value="1"/>
</dbReference>
<evidence type="ECO:0000256" key="4">
    <source>
        <dbReference type="ARBA" id="ARBA00022692"/>
    </source>
</evidence>
<dbReference type="PROSITE" id="PS00211">
    <property type="entry name" value="ABC_TRANSPORTER_1"/>
    <property type="match status" value="1"/>
</dbReference>
<evidence type="ECO:0000256" key="3">
    <source>
        <dbReference type="ARBA" id="ARBA00022475"/>
    </source>
</evidence>
<dbReference type="InterPro" id="IPR039421">
    <property type="entry name" value="Type_1_exporter"/>
</dbReference>
<feature type="domain" description="ABC transmembrane type-1" evidence="13">
    <location>
        <begin position="28"/>
        <end position="308"/>
    </location>
</feature>
<name>A0A9Q3YQ00_9GAMM</name>